<name>D8LFR0_ECTSI</name>
<evidence type="ECO:0000256" key="2">
    <source>
        <dbReference type="SAM" id="Phobius"/>
    </source>
</evidence>
<accession>D8LFR0</accession>
<dbReference type="InParanoid" id="D8LFR0"/>
<keyword evidence="2" id="KW-1133">Transmembrane helix</keyword>
<reference evidence="3 4" key="1">
    <citation type="journal article" date="2010" name="Nature">
        <title>The Ectocarpus genome and the independent evolution of multicellularity in brown algae.</title>
        <authorList>
            <person name="Cock J.M."/>
            <person name="Sterck L."/>
            <person name="Rouze P."/>
            <person name="Scornet D."/>
            <person name="Allen A.E."/>
            <person name="Amoutzias G."/>
            <person name="Anthouard V."/>
            <person name="Artiguenave F."/>
            <person name="Aury J.M."/>
            <person name="Badger J.H."/>
            <person name="Beszteri B."/>
            <person name="Billiau K."/>
            <person name="Bonnet E."/>
            <person name="Bothwell J.H."/>
            <person name="Bowler C."/>
            <person name="Boyen C."/>
            <person name="Brownlee C."/>
            <person name="Carrano C.J."/>
            <person name="Charrier B."/>
            <person name="Cho G.Y."/>
            <person name="Coelho S.M."/>
            <person name="Collen J."/>
            <person name="Corre E."/>
            <person name="Da Silva C."/>
            <person name="Delage L."/>
            <person name="Delaroque N."/>
            <person name="Dittami S.M."/>
            <person name="Doulbeau S."/>
            <person name="Elias M."/>
            <person name="Farnham G."/>
            <person name="Gachon C.M."/>
            <person name="Gschloessl B."/>
            <person name="Heesch S."/>
            <person name="Jabbari K."/>
            <person name="Jubin C."/>
            <person name="Kawai H."/>
            <person name="Kimura K."/>
            <person name="Kloareg B."/>
            <person name="Kupper F.C."/>
            <person name="Lang D."/>
            <person name="Le Bail A."/>
            <person name="Leblanc C."/>
            <person name="Lerouge P."/>
            <person name="Lohr M."/>
            <person name="Lopez P.J."/>
            <person name="Martens C."/>
            <person name="Maumus F."/>
            <person name="Michel G."/>
            <person name="Miranda-Saavedra D."/>
            <person name="Morales J."/>
            <person name="Moreau H."/>
            <person name="Motomura T."/>
            <person name="Nagasato C."/>
            <person name="Napoli C.A."/>
            <person name="Nelson D.R."/>
            <person name="Nyvall-Collen P."/>
            <person name="Peters A.F."/>
            <person name="Pommier C."/>
            <person name="Potin P."/>
            <person name="Poulain J."/>
            <person name="Quesneville H."/>
            <person name="Read B."/>
            <person name="Rensing S.A."/>
            <person name="Ritter A."/>
            <person name="Rousvoal S."/>
            <person name="Samanta M."/>
            <person name="Samson G."/>
            <person name="Schroeder D.C."/>
            <person name="Segurens B."/>
            <person name="Strittmatter M."/>
            <person name="Tonon T."/>
            <person name="Tregear J.W."/>
            <person name="Valentin K."/>
            <person name="von Dassow P."/>
            <person name="Yamagishi T."/>
            <person name="Van de Peer Y."/>
            <person name="Wincker P."/>
        </authorList>
    </citation>
    <scope>NUCLEOTIDE SEQUENCE [LARGE SCALE GENOMIC DNA]</scope>
    <source>
        <strain evidence="4">Ec32 / CCAP1310/4</strain>
    </source>
</reference>
<feature type="compositionally biased region" description="Basic and acidic residues" evidence="1">
    <location>
        <begin position="29"/>
        <end position="38"/>
    </location>
</feature>
<dbReference type="AlphaFoldDB" id="D8LFR0"/>
<keyword evidence="2" id="KW-0812">Transmembrane</keyword>
<gene>
    <name evidence="3" type="ORF">Esi_0151_0027</name>
</gene>
<dbReference type="EMBL" id="FN649760">
    <property type="protein sequence ID" value="CBN75634.1"/>
    <property type="molecule type" value="Genomic_DNA"/>
</dbReference>
<evidence type="ECO:0000256" key="1">
    <source>
        <dbReference type="SAM" id="MobiDB-lite"/>
    </source>
</evidence>
<keyword evidence="4" id="KW-1185">Reference proteome</keyword>
<feature type="region of interest" description="Disordered" evidence="1">
    <location>
        <begin position="1"/>
        <end position="39"/>
    </location>
</feature>
<feature type="transmembrane region" description="Helical" evidence="2">
    <location>
        <begin position="61"/>
        <end position="82"/>
    </location>
</feature>
<evidence type="ECO:0000313" key="3">
    <source>
        <dbReference type="EMBL" id="CBN75634.1"/>
    </source>
</evidence>
<keyword evidence="2" id="KW-0472">Membrane</keyword>
<proteinExistence type="predicted"/>
<feature type="compositionally biased region" description="Acidic residues" evidence="1">
    <location>
        <begin position="1"/>
        <end position="12"/>
    </location>
</feature>
<dbReference type="OrthoDB" id="10304879at2759"/>
<dbReference type="Proteomes" id="UP000002630">
    <property type="component" value="Unassembled WGS sequence"/>
</dbReference>
<sequence>MSSAVGDEDESEPMVKQRAEEPAAGSSMERAEEGEHTVHRSYYSSSRSITEAYCVRRRRRVLKALVATLAAAVAAVWVPSLWTRESAAELTTVQLGWEGGRGEWTRGQRKLPERRDARFLPPEWGSAGCMKRWGVPWLLTEPDPAGYIIFVNGREQLGSNRYLLSDGLYIAKTLNRTLVEFPVANARISRADSDLGFGAYWDLDSLCQYHRILGLGAFRSLIEAGRLDVEKFLVMTPVRPSADPMSTLRTAKDVREAFGGYEDSQVIVMNGQWKSNIRRYPLKLIRPLPFYENLARRLIDQQQGWENEAFLAVQWRTETSTGNLTACYGHVREAVERYREQEGFDRGQVFFNTDLMPHSSGTYSSQQLAVKLQVLAMIDEDYPSAMNNTVTAYLDNLEDTGVQSLTSGVVAALPRVLLASTERKWWWSRRGVCQKIHSHFVDLVVEFREAFDVGTEGETAAAVGLFPARFSMDDWCSEQLRPHTWGYFSEGAWLPSKSWKR</sequence>
<protein>
    <submittedName>
        <fullName evidence="3">Uncharacterized protein</fullName>
    </submittedName>
</protein>
<dbReference type="Gene3D" id="3.40.50.11340">
    <property type="match status" value="1"/>
</dbReference>
<evidence type="ECO:0000313" key="4">
    <source>
        <dbReference type="Proteomes" id="UP000002630"/>
    </source>
</evidence>
<organism evidence="3 4">
    <name type="scientific">Ectocarpus siliculosus</name>
    <name type="common">Brown alga</name>
    <name type="synonym">Conferva siliculosa</name>
    <dbReference type="NCBI Taxonomy" id="2880"/>
    <lineage>
        <taxon>Eukaryota</taxon>
        <taxon>Sar</taxon>
        <taxon>Stramenopiles</taxon>
        <taxon>Ochrophyta</taxon>
        <taxon>PX clade</taxon>
        <taxon>Phaeophyceae</taxon>
        <taxon>Ectocarpales</taxon>
        <taxon>Ectocarpaceae</taxon>
        <taxon>Ectocarpus</taxon>
    </lineage>
</organism>